<reference evidence="1 2" key="1">
    <citation type="journal article" date="2013" name="Genome Announc.">
        <title>Genome sequences for three denitrifying bacterial strains isolated from a uranium- and nitrate-contaminated subsurface environment.</title>
        <authorList>
            <person name="Venkatramanan R."/>
            <person name="Prakash O."/>
            <person name="Woyke T."/>
            <person name="Chain P."/>
            <person name="Goodwin L.A."/>
            <person name="Watson D."/>
            <person name="Brooks S."/>
            <person name="Kostka J.E."/>
            <person name="Green S.J."/>
        </authorList>
    </citation>
    <scope>NUCLEOTIDE SEQUENCE [LARGE SCALE GENOMIC DNA]</scope>
    <source>
        <strain evidence="1 2">1NES1</strain>
    </source>
</reference>
<evidence type="ECO:0000313" key="1">
    <source>
        <dbReference type="EMBL" id="AGK59546.1"/>
    </source>
</evidence>
<proteinExistence type="predicted"/>
<sequence length="87" mass="9468">MIVKLAAHPDQIRYWAQSALNAFKTLDQETAIEVASADLAALLAYLDRTDDAVTVLGVVPVETRVGVEPSEGLSEKGHLRDLKIVRP</sequence>
<dbReference type="STRING" id="670307.HYPDE_39388"/>
<dbReference type="OrthoDB" id="9990877at2"/>
<dbReference type="RefSeq" id="WP_015599561.1">
    <property type="nucleotide sequence ID" value="NC_021172.1"/>
</dbReference>
<gene>
    <name evidence="1" type="ORF">HYPDE_39388</name>
</gene>
<dbReference type="KEGG" id="hdt:HYPDE_39388"/>
<evidence type="ECO:0000313" key="2">
    <source>
        <dbReference type="Proteomes" id="UP000005952"/>
    </source>
</evidence>
<name>N0BGK8_9HYPH</name>
<dbReference type="EMBL" id="CP005587">
    <property type="protein sequence ID" value="AGK59546.1"/>
    <property type="molecule type" value="Genomic_DNA"/>
</dbReference>
<accession>N0BGK8</accession>
<organism evidence="1 2">
    <name type="scientific">Hyphomicrobium denitrificans 1NES1</name>
    <dbReference type="NCBI Taxonomy" id="670307"/>
    <lineage>
        <taxon>Bacteria</taxon>
        <taxon>Pseudomonadati</taxon>
        <taxon>Pseudomonadota</taxon>
        <taxon>Alphaproteobacteria</taxon>
        <taxon>Hyphomicrobiales</taxon>
        <taxon>Hyphomicrobiaceae</taxon>
        <taxon>Hyphomicrobium</taxon>
    </lineage>
</organism>
<protein>
    <submittedName>
        <fullName evidence="1">Uncharacterized protein</fullName>
    </submittedName>
</protein>
<dbReference type="Proteomes" id="UP000005952">
    <property type="component" value="Chromosome"/>
</dbReference>
<keyword evidence="2" id="KW-1185">Reference proteome</keyword>
<dbReference type="HOGENOM" id="CLU_2478786_0_0_5"/>
<dbReference type="AlphaFoldDB" id="N0BGK8"/>